<proteinExistence type="predicted"/>
<dbReference type="EMBL" id="RJKX01000014">
    <property type="protein sequence ID" value="ROP91048.1"/>
    <property type="molecule type" value="Genomic_DNA"/>
</dbReference>
<gene>
    <name evidence="2" type="ORF">EDC65_2908</name>
</gene>
<dbReference type="InterPro" id="IPR016181">
    <property type="entry name" value="Acyl_CoA_acyltransferase"/>
</dbReference>
<comment type="caution">
    <text evidence="2">The sequence shown here is derived from an EMBL/GenBank/DDBJ whole genome shotgun (WGS) entry which is preliminary data.</text>
</comment>
<dbReference type="PANTHER" id="PTHR43072">
    <property type="entry name" value="N-ACETYLTRANSFERASE"/>
    <property type="match status" value="1"/>
</dbReference>
<evidence type="ECO:0000313" key="3">
    <source>
        <dbReference type="Proteomes" id="UP000278222"/>
    </source>
</evidence>
<dbReference type="OrthoDB" id="9775595at2"/>
<protein>
    <submittedName>
        <fullName evidence="2">Acetyltransferase (GNAT) family protein</fullName>
    </submittedName>
</protein>
<dbReference type="InterPro" id="IPR000182">
    <property type="entry name" value="GNAT_dom"/>
</dbReference>
<dbReference type="InterPro" id="IPR056935">
    <property type="entry name" value="Rv0428c-like_C"/>
</dbReference>
<keyword evidence="2" id="KW-0808">Transferase</keyword>
<evidence type="ECO:0000313" key="2">
    <source>
        <dbReference type="EMBL" id="ROP91048.1"/>
    </source>
</evidence>
<accession>A0A3N1LJK5</accession>
<dbReference type="PROSITE" id="PS51186">
    <property type="entry name" value="GNAT"/>
    <property type="match status" value="1"/>
</dbReference>
<dbReference type="Proteomes" id="UP000278222">
    <property type="component" value="Unassembled WGS sequence"/>
</dbReference>
<dbReference type="CDD" id="cd04301">
    <property type="entry name" value="NAT_SF"/>
    <property type="match status" value="1"/>
</dbReference>
<reference evidence="2 3" key="1">
    <citation type="submission" date="2018-11" db="EMBL/GenBank/DDBJ databases">
        <title>Genomic Encyclopedia of Type Strains, Phase IV (KMG-IV): sequencing the most valuable type-strain genomes for metagenomic binning, comparative biology and taxonomic classification.</title>
        <authorList>
            <person name="Goeker M."/>
        </authorList>
    </citation>
    <scope>NUCLEOTIDE SEQUENCE [LARGE SCALE GENOMIC DNA]</scope>
    <source>
        <strain evidence="2 3">DSM 5900</strain>
    </source>
</reference>
<organism evidence="2 3">
    <name type="scientific">Stella humosa</name>
    <dbReference type="NCBI Taxonomy" id="94"/>
    <lineage>
        <taxon>Bacteria</taxon>
        <taxon>Pseudomonadati</taxon>
        <taxon>Pseudomonadota</taxon>
        <taxon>Alphaproteobacteria</taxon>
        <taxon>Rhodospirillales</taxon>
        <taxon>Stellaceae</taxon>
        <taxon>Stella</taxon>
    </lineage>
</organism>
<sequence length="248" mass="26596">MPAISVRRLEEAGLNAWPALRVALVDGWLLRFADGFTKRANSANPIHGGDDDLPDRVAAVERRYAAAGQRSIFRLSPLAPAGLDGLLDGSGYRRIDETVVETADMAGIAIEADPDFRVLAAAGEWVEPASILQQEPAETRPTLQAMLERMVPSACFGLLLRDGMPAACGLAVVEDGLVGLFEIAVDPARRRGGLGLAMTRSLLAWGRAQGAETAYLQVVAGNAPARALYAGLGFRESHRYWYRARDAA</sequence>
<dbReference type="Gene3D" id="3.40.630.30">
    <property type="match status" value="1"/>
</dbReference>
<dbReference type="PANTHER" id="PTHR43072:SF60">
    <property type="entry name" value="L-2,4-DIAMINOBUTYRIC ACID ACETYLTRANSFERASE"/>
    <property type="match status" value="1"/>
</dbReference>
<dbReference type="SUPFAM" id="SSF55729">
    <property type="entry name" value="Acyl-CoA N-acyltransferases (Nat)"/>
    <property type="match status" value="1"/>
</dbReference>
<dbReference type="GO" id="GO:0016747">
    <property type="term" value="F:acyltransferase activity, transferring groups other than amino-acyl groups"/>
    <property type="evidence" value="ECO:0007669"/>
    <property type="project" value="InterPro"/>
</dbReference>
<feature type="domain" description="N-acetyltransferase" evidence="1">
    <location>
        <begin position="114"/>
        <end position="248"/>
    </location>
</feature>
<name>A0A3N1LJK5_9PROT</name>
<keyword evidence="3" id="KW-1185">Reference proteome</keyword>
<dbReference type="AlphaFoldDB" id="A0A3N1LJK5"/>
<dbReference type="RefSeq" id="WP_123690637.1">
    <property type="nucleotide sequence ID" value="NZ_AP019700.1"/>
</dbReference>
<dbReference type="Pfam" id="PF24553">
    <property type="entry name" value="Rv0428c_C"/>
    <property type="match status" value="1"/>
</dbReference>
<evidence type="ECO:0000259" key="1">
    <source>
        <dbReference type="PROSITE" id="PS51186"/>
    </source>
</evidence>